<dbReference type="CDD" id="cd06261">
    <property type="entry name" value="TM_PBP2"/>
    <property type="match status" value="2"/>
</dbReference>
<dbReference type="InterPro" id="IPR035906">
    <property type="entry name" value="MetI-like_sf"/>
</dbReference>
<evidence type="ECO:0000256" key="1">
    <source>
        <dbReference type="ARBA" id="ARBA00004429"/>
    </source>
</evidence>
<feature type="domain" description="ABC transmembrane type-1" evidence="10">
    <location>
        <begin position="92"/>
        <end position="396"/>
    </location>
</feature>
<comment type="caution">
    <text evidence="11">The sequence shown here is derived from an EMBL/GenBank/DDBJ whole genome shotgun (WGS) entry which is preliminary data.</text>
</comment>
<dbReference type="OrthoDB" id="9808531at2"/>
<comment type="similarity">
    <text evidence="2">Belongs to the binding-protein-dependent transport system permease family. HisMQ subfamily.</text>
</comment>
<keyword evidence="4" id="KW-1003">Cell membrane</keyword>
<feature type="transmembrane region" description="Helical" evidence="9">
    <location>
        <begin position="87"/>
        <end position="116"/>
    </location>
</feature>
<dbReference type="AlphaFoldDB" id="A0A0L1JKP1"/>
<proteinExistence type="inferred from homology"/>
<dbReference type="GO" id="GO:0022857">
    <property type="term" value="F:transmembrane transporter activity"/>
    <property type="evidence" value="ECO:0007669"/>
    <property type="project" value="InterPro"/>
</dbReference>
<dbReference type="PANTHER" id="PTHR30614">
    <property type="entry name" value="MEMBRANE COMPONENT OF AMINO ACID ABC TRANSPORTER"/>
    <property type="match status" value="1"/>
</dbReference>
<evidence type="ECO:0000256" key="8">
    <source>
        <dbReference type="ARBA" id="ARBA00023136"/>
    </source>
</evidence>
<feature type="transmembrane region" description="Helical" evidence="9">
    <location>
        <begin position="378"/>
        <end position="399"/>
    </location>
</feature>
<evidence type="ECO:0000313" key="11">
    <source>
        <dbReference type="EMBL" id="KNG92292.1"/>
    </source>
</evidence>
<feature type="transmembrane region" description="Helical" evidence="9">
    <location>
        <begin position="137"/>
        <end position="155"/>
    </location>
</feature>
<evidence type="ECO:0000256" key="9">
    <source>
        <dbReference type="RuleBase" id="RU363032"/>
    </source>
</evidence>
<feature type="transmembrane region" description="Helical" evidence="9">
    <location>
        <begin position="276"/>
        <end position="299"/>
    </location>
</feature>
<evidence type="ECO:0000259" key="10">
    <source>
        <dbReference type="PROSITE" id="PS50928"/>
    </source>
</evidence>
<dbReference type="GO" id="GO:0043190">
    <property type="term" value="C:ATP-binding cassette (ABC) transporter complex"/>
    <property type="evidence" value="ECO:0007669"/>
    <property type="project" value="InterPro"/>
</dbReference>
<reference evidence="11 12" key="1">
    <citation type="journal article" date="2015" name="Int. J. Syst. Evol. Microbiol.">
        <title>Aestuariivita atlantica sp. nov., isolated from deep sea sediment of the Atlantic Ocean.</title>
        <authorList>
            <person name="Li G."/>
            <person name="Lai Q."/>
            <person name="Du Y."/>
            <person name="Liu X."/>
            <person name="Sun F."/>
            <person name="Shao Z."/>
        </authorList>
    </citation>
    <scope>NUCLEOTIDE SEQUENCE [LARGE SCALE GENOMIC DNA]</scope>
    <source>
        <strain evidence="11 12">22II-S11-z3</strain>
    </source>
</reference>
<sequence length="408" mass="44259">MTTMTDPPKESFQLSMLLNDTRYRSLTFQAIAAILLALSIWYLGNNLIQNLRAAGLNISYEFLGNPSGYDINQTLVEYDSQSTHARAALVGILNTLLVAFLACVTATVFGVIAGVLRLSKNWLVAKLMAVYVEIFRNIPVLIWIVIIFTIMIAVLPGPREFRGADPDASMFLGVAAFTNRGVYIPQPYFIRGFGGVADLLLVIAFLAGSFFAVRAVNARATRIQEATGERPQTLWTNLAIWFGPLIVLFLALGLTFDVPALKGFNFAGGIKIGGPLIALWFALSIYTGAFIAENVRAGIQAVSKGQTEAASALGLRPGRVMNLVVLPQALRVIIPPLISQYLNITKNSSLAIAVGYADITATLGGITLNQTGRAIECILLLMLFYLTASLLISAFMNVYNASIKLKER</sequence>
<keyword evidence="12" id="KW-1185">Reference proteome</keyword>
<name>A0A0L1JKP1_9RHOB</name>
<dbReference type="Proteomes" id="UP000036938">
    <property type="component" value="Unassembled WGS sequence"/>
</dbReference>
<evidence type="ECO:0000256" key="2">
    <source>
        <dbReference type="ARBA" id="ARBA00010072"/>
    </source>
</evidence>
<organism evidence="11 12">
    <name type="scientific">Pseudaestuariivita atlantica</name>
    <dbReference type="NCBI Taxonomy" id="1317121"/>
    <lineage>
        <taxon>Bacteria</taxon>
        <taxon>Pseudomonadati</taxon>
        <taxon>Pseudomonadota</taxon>
        <taxon>Alphaproteobacteria</taxon>
        <taxon>Rhodobacterales</taxon>
        <taxon>Paracoccaceae</taxon>
        <taxon>Pseudaestuariivita</taxon>
    </lineage>
</organism>
<gene>
    <name evidence="11" type="ORF">ATO11_18205</name>
</gene>
<evidence type="ECO:0000256" key="3">
    <source>
        <dbReference type="ARBA" id="ARBA00022448"/>
    </source>
</evidence>
<dbReference type="NCBIfam" id="TIGR01726">
    <property type="entry name" value="HEQRo_perm_3TM"/>
    <property type="match status" value="1"/>
</dbReference>
<dbReference type="PROSITE" id="PS50928">
    <property type="entry name" value="ABC_TM1"/>
    <property type="match status" value="1"/>
</dbReference>
<dbReference type="RefSeq" id="WP_050532352.1">
    <property type="nucleotide sequence ID" value="NZ_AQQZ01000010.1"/>
</dbReference>
<evidence type="ECO:0000313" key="12">
    <source>
        <dbReference type="Proteomes" id="UP000036938"/>
    </source>
</evidence>
<dbReference type="InterPro" id="IPR010065">
    <property type="entry name" value="AA_ABC_transptr_permease_3TM"/>
</dbReference>
<dbReference type="InterPro" id="IPR000515">
    <property type="entry name" value="MetI-like"/>
</dbReference>
<feature type="transmembrane region" description="Helical" evidence="9">
    <location>
        <begin position="26"/>
        <end position="44"/>
    </location>
</feature>
<comment type="subcellular location">
    <subcellularLocation>
        <location evidence="1">Cell inner membrane</location>
        <topology evidence="1">Multi-pass membrane protein</topology>
    </subcellularLocation>
    <subcellularLocation>
        <location evidence="9">Cell membrane</location>
        <topology evidence="9">Multi-pass membrane protein</topology>
    </subcellularLocation>
</comment>
<evidence type="ECO:0000256" key="4">
    <source>
        <dbReference type="ARBA" id="ARBA00022475"/>
    </source>
</evidence>
<dbReference type="GO" id="GO:0006865">
    <property type="term" value="P:amino acid transport"/>
    <property type="evidence" value="ECO:0007669"/>
    <property type="project" value="UniProtKB-KW"/>
</dbReference>
<protein>
    <submittedName>
        <fullName evidence="11">Amino acid ABC transporter permease</fullName>
    </submittedName>
</protein>
<keyword evidence="5 9" id="KW-0812">Transmembrane</keyword>
<keyword evidence="3 9" id="KW-0813">Transport</keyword>
<dbReference type="Gene3D" id="1.10.3720.10">
    <property type="entry name" value="MetI-like"/>
    <property type="match status" value="2"/>
</dbReference>
<keyword evidence="7 9" id="KW-1133">Transmembrane helix</keyword>
<dbReference type="Pfam" id="PF00528">
    <property type="entry name" value="BPD_transp_1"/>
    <property type="match status" value="1"/>
</dbReference>
<dbReference type="SUPFAM" id="SSF161098">
    <property type="entry name" value="MetI-like"/>
    <property type="match status" value="2"/>
</dbReference>
<evidence type="ECO:0000256" key="7">
    <source>
        <dbReference type="ARBA" id="ARBA00022989"/>
    </source>
</evidence>
<dbReference type="InterPro" id="IPR043429">
    <property type="entry name" value="ArtM/GltK/GlnP/TcyL/YhdX-like"/>
</dbReference>
<dbReference type="EMBL" id="AQQZ01000010">
    <property type="protein sequence ID" value="KNG92292.1"/>
    <property type="molecule type" value="Genomic_DNA"/>
</dbReference>
<feature type="transmembrane region" description="Helical" evidence="9">
    <location>
        <begin position="188"/>
        <end position="213"/>
    </location>
</feature>
<accession>A0A0L1JKP1</accession>
<feature type="transmembrane region" description="Helical" evidence="9">
    <location>
        <begin position="234"/>
        <end position="256"/>
    </location>
</feature>
<dbReference type="STRING" id="1317121.ATO11_18205"/>
<dbReference type="PATRIC" id="fig|1317121.7.peg.737"/>
<dbReference type="PANTHER" id="PTHR30614:SF37">
    <property type="entry name" value="AMINO-ACID ABC TRANSPORTER PERMEASE PROTEIN YHDX-RELATED"/>
    <property type="match status" value="1"/>
</dbReference>
<keyword evidence="6" id="KW-0029">Amino-acid transport</keyword>
<keyword evidence="8 9" id="KW-0472">Membrane</keyword>
<feature type="transmembrane region" description="Helical" evidence="9">
    <location>
        <begin position="348"/>
        <end position="366"/>
    </location>
</feature>
<evidence type="ECO:0000256" key="5">
    <source>
        <dbReference type="ARBA" id="ARBA00022692"/>
    </source>
</evidence>
<evidence type="ECO:0000256" key="6">
    <source>
        <dbReference type="ARBA" id="ARBA00022970"/>
    </source>
</evidence>